<name>A0A2K1R0G9_9PEZI</name>
<accession>A0A2K1R0G9</accession>
<sequence length="200" mass="20846">MPPRFFGDGPTAPLITISPLQPTKSPNQGTTFLKPSSTIVPAFSLLSPTPVSRDTTLHITLSAASARSASSHDVVASLVGTGNVDKAAIFNSEGNSVWATSAGFTVSPGEMKEIVTAYKDKGDANGVKQVQSSGLHVAGERFVVIKADERSLYGKKGKEGIVIVKTTQAILVTHYPESVQPGSAANTVESLADYLIGVGY</sequence>
<dbReference type="Gene3D" id="3.30.450.30">
    <property type="entry name" value="Dynein light chain 2a, cytoplasmic"/>
    <property type="match status" value="1"/>
</dbReference>
<keyword evidence="3" id="KW-0963">Cytoplasm</keyword>
<evidence type="ECO:0000256" key="2">
    <source>
        <dbReference type="ARBA" id="ARBA00010058"/>
    </source>
</evidence>
<dbReference type="OrthoDB" id="421374at2759"/>
<dbReference type="CDD" id="cd00148">
    <property type="entry name" value="PROF"/>
    <property type="match status" value="1"/>
</dbReference>
<dbReference type="PRINTS" id="PR01640">
    <property type="entry name" value="PROFILINPLNT"/>
</dbReference>
<comment type="similarity">
    <text evidence="2 6">Belongs to the profilin family.</text>
</comment>
<dbReference type="Proteomes" id="UP000243797">
    <property type="component" value="Unassembled WGS sequence"/>
</dbReference>
<dbReference type="STRING" id="2082308.A0A2K1R0G9"/>
<dbReference type="InParanoid" id="A0A2K1R0G9"/>
<dbReference type="AlphaFoldDB" id="A0A2K1R0G9"/>
<evidence type="ECO:0000313" key="9">
    <source>
        <dbReference type="Proteomes" id="UP000243797"/>
    </source>
</evidence>
<dbReference type="PANTHER" id="PTHR11604:SF0">
    <property type="entry name" value="PROFILIN"/>
    <property type="match status" value="1"/>
</dbReference>
<evidence type="ECO:0000256" key="7">
    <source>
        <dbReference type="SAM" id="MobiDB-lite"/>
    </source>
</evidence>
<keyword evidence="5" id="KW-0206">Cytoskeleton</keyword>
<feature type="compositionally biased region" description="Polar residues" evidence="7">
    <location>
        <begin position="18"/>
        <end position="27"/>
    </location>
</feature>
<evidence type="ECO:0000256" key="3">
    <source>
        <dbReference type="ARBA" id="ARBA00022490"/>
    </source>
</evidence>
<dbReference type="GO" id="GO:0005938">
    <property type="term" value="C:cell cortex"/>
    <property type="evidence" value="ECO:0007669"/>
    <property type="project" value="TreeGrafter"/>
</dbReference>
<organism evidence="8 9">
    <name type="scientific">Sphaceloma murrayae</name>
    <dbReference type="NCBI Taxonomy" id="2082308"/>
    <lineage>
        <taxon>Eukaryota</taxon>
        <taxon>Fungi</taxon>
        <taxon>Dikarya</taxon>
        <taxon>Ascomycota</taxon>
        <taxon>Pezizomycotina</taxon>
        <taxon>Dothideomycetes</taxon>
        <taxon>Dothideomycetidae</taxon>
        <taxon>Myriangiales</taxon>
        <taxon>Elsinoaceae</taxon>
        <taxon>Sphaceloma</taxon>
    </lineage>
</organism>
<protein>
    <recommendedName>
        <fullName evidence="6">Profilin</fullName>
    </recommendedName>
</protein>
<dbReference type="SMART" id="SM00392">
    <property type="entry name" value="PROF"/>
    <property type="match status" value="1"/>
</dbReference>
<feature type="region of interest" description="Disordered" evidence="7">
    <location>
        <begin position="1"/>
        <end position="27"/>
    </location>
</feature>
<evidence type="ECO:0000256" key="6">
    <source>
        <dbReference type="RuleBase" id="RU003909"/>
    </source>
</evidence>
<dbReference type="PANTHER" id="PTHR11604">
    <property type="entry name" value="PROFILIN"/>
    <property type="match status" value="1"/>
</dbReference>
<evidence type="ECO:0000313" key="8">
    <source>
        <dbReference type="EMBL" id="PNS20791.1"/>
    </source>
</evidence>
<dbReference type="InterPro" id="IPR048278">
    <property type="entry name" value="PFN"/>
</dbReference>
<dbReference type="SUPFAM" id="SSF55770">
    <property type="entry name" value="Profilin (actin-binding protein)"/>
    <property type="match status" value="1"/>
</dbReference>
<dbReference type="EMBL" id="NKHZ01000017">
    <property type="protein sequence ID" value="PNS20791.1"/>
    <property type="molecule type" value="Genomic_DNA"/>
</dbReference>
<reference evidence="8 9" key="1">
    <citation type="submission" date="2017-06" db="EMBL/GenBank/DDBJ databases">
        <title>Draft genome sequence of a variant of Elsinoe murrayae.</title>
        <authorList>
            <person name="Cheng Q."/>
        </authorList>
    </citation>
    <scope>NUCLEOTIDE SEQUENCE [LARGE SCALE GENOMIC DNA]</scope>
    <source>
        <strain evidence="8 9">CQ-2017a</strain>
    </source>
</reference>
<evidence type="ECO:0000256" key="1">
    <source>
        <dbReference type="ARBA" id="ARBA00004245"/>
    </source>
</evidence>
<dbReference type="InterPro" id="IPR005455">
    <property type="entry name" value="PFN_euk"/>
</dbReference>
<dbReference type="FunCoup" id="A0A2K1R0G9">
    <property type="interactions" value="267"/>
</dbReference>
<dbReference type="GO" id="GO:0003785">
    <property type="term" value="F:actin monomer binding"/>
    <property type="evidence" value="ECO:0007669"/>
    <property type="project" value="TreeGrafter"/>
</dbReference>
<keyword evidence="9" id="KW-1185">Reference proteome</keyword>
<dbReference type="Pfam" id="PF00235">
    <property type="entry name" value="Profilin"/>
    <property type="match status" value="1"/>
</dbReference>
<evidence type="ECO:0000256" key="4">
    <source>
        <dbReference type="ARBA" id="ARBA00023203"/>
    </source>
</evidence>
<dbReference type="GO" id="GO:0005856">
    <property type="term" value="C:cytoskeleton"/>
    <property type="evidence" value="ECO:0007669"/>
    <property type="project" value="UniProtKB-SubCell"/>
</dbReference>
<gene>
    <name evidence="8" type="ORF">CAC42_2722</name>
</gene>
<dbReference type="InterPro" id="IPR036140">
    <property type="entry name" value="PFN_sf"/>
</dbReference>
<keyword evidence="4 6" id="KW-0009">Actin-binding</keyword>
<comment type="caution">
    <text evidence="8">The sequence shown here is derived from an EMBL/GenBank/DDBJ whole genome shotgun (WGS) entry which is preliminary data.</text>
</comment>
<dbReference type="PRINTS" id="PR00392">
    <property type="entry name" value="PROFILIN"/>
</dbReference>
<proteinExistence type="inferred from homology"/>
<comment type="subcellular location">
    <subcellularLocation>
        <location evidence="1">Cytoplasm</location>
        <location evidence="1">Cytoskeleton</location>
    </subcellularLocation>
</comment>
<evidence type="ECO:0000256" key="5">
    <source>
        <dbReference type="ARBA" id="ARBA00023212"/>
    </source>
</evidence>